<organism evidence="1 2">
    <name type="scientific">Allocoprobacillus halotolerans</name>
    <dbReference type="NCBI Taxonomy" id="2944914"/>
    <lineage>
        <taxon>Bacteria</taxon>
        <taxon>Bacillati</taxon>
        <taxon>Bacillota</taxon>
        <taxon>Erysipelotrichia</taxon>
        <taxon>Erysipelotrichales</taxon>
        <taxon>Erysipelotrichaceae</taxon>
        <taxon>Allocoprobacillus</taxon>
    </lineage>
</organism>
<proteinExistence type="predicted"/>
<evidence type="ECO:0008006" key="3">
    <source>
        <dbReference type="Google" id="ProtNLM"/>
    </source>
</evidence>
<evidence type="ECO:0000313" key="2">
    <source>
        <dbReference type="Proteomes" id="UP001060112"/>
    </source>
</evidence>
<accession>A0ABY5HZT6</accession>
<gene>
    <name evidence="1" type="ORF">NMU03_13095</name>
</gene>
<evidence type="ECO:0000313" key="1">
    <source>
        <dbReference type="EMBL" id="UTY38571.1"/>
    </source>
</evidence>
<protein>
    <recommendedName>
        <fullName evidence="3">DNA-binding protein</fullName>
    </recommendedName>
</protein>
<dbReference type="Proteomes" id="UP001060112">
    <property type="component" value="Chromosome"/>
</dbReference>
<sequence length="60" mass="7018">MEDNDKNILAIKQFSSRTGLSIKVVRRLIKEKKLVFFMSGKRAYINYQLSVKRLLASENK</sequence>
<keyword evidence="2" id="KW-1185">Reference proteome</keyword>
<dbReference type="RefSeq" id="WP_290138970.1">
    <property type="nucleotide sequence ID" value="NZ_CP101620.1"/>
</dbReference>
<name>A0ABY5HZT6_9FIRM</name>
<dbReference type="EMBL" id="CP101620">
    <property type="protein sequence ID" value="UTY38571.1"/>
    <property type="molecule type" value="Genomic_DNA"/>
</dbReference>
<reference evidence="1" key="1">
    <citation type="submission" date="2022-07" db="EMBL/GenBank/DDBJ databases">
        <title>Faecal culturing of patients with breast cancer.</title>
        <authorList>
            <person name="Teng N.M.Y."/>
            <person name="Kiu R."/>
            <person name="Evans R."/>
            <person name="Baker D.J."/>
            <person name="Zenner C."/>
            <person name="Robinson S.D."/>
            <person name="Hall L.J."/>
        </authorList>
    </citation>
    <scope>NUCLEOTIDE SEQUENCE</scope>
    <source>
        <strain evidence="1">LH1062</strain>
    </source>
</reference>